<proteinExistence type="predicted"/>
<dbReference type="OrthoDB" id="4739136at2759"/>
<evidence type="ECO:0000313" key="2">
    <source>
        <dbReference type="EMBL" id="KAF2637096.1"/>
    </source>
</evidence>
<protein>
    <recommendedName>
        <fullName evidence="1">DUF7905 domain-containing protein</fullName>
    </recommendedName>
</protein>
<organism evidence="2 3">
    <name type="scientific">Massarina eburnea CBS 473.64</name>
    <dbReference type="NCBI Taxonomy" id="1395130"/>
    <lineage>
        <taxon>Eukaryota</taxon>
        <taxon>Fungi</taxon>
        <taxon>Dikarya</taxon>
        <taxon>Ascomycota</taxon>
        <taxon>Pezizomycotina</taxon>
        <taxon>Dothideomycetes</taxon>
        <taxon>Pleosporomycetidae</taxon>
        <taxon>Pleosporales</taxon>
        <taxon>Massarineae</taxon>
        <taxon>Massarinaceae</taxon>
        <taxon>Massarina</taxon>
    </lineage>
</organism>
<dbReference type="InterPro" id="IPR057227">
    <property type="entry name" value="DUF7905"/>
</dbReference>
<dbReference type="Proteomes" id="UP000799753">
    <property type="component" value="Unassembled WGS sequence"/>
</dbReference>
<keyword evidence="3" id="KW-1185">Reference proteome</keyword>
<sequence>MSDNHNFPPRTAQSGRKPSQVIIVPPEYRRDTTSAERERLIYTLKQYGVELVPNWDVGSANGQGPITRFLMFGTGSGLEKATVEINKWILSAKTKSKESTAWAKTPAYDVNKWWYEQVWEKEAARKEMFKGLPEDENDENLFSLIVEWPKELCEEDSKTLPKDVFGGPKLEGLDPLRFEHEVFIIPLMQKNWPVEIKGYKEENVDAAAAHYQSLMLKIQIQNASSARPINIILDECEGIDVCLEEAEKWWPNREHIIAPRLIHSPMMYEPGAFRKDGLHSTTASAIQHALKLGLEAIRYQKGYYDFSIRFGAFVLHTSNRMPVSLIGKSYPKDVFLAGVNTSFECEAKKWQVLSSRSVICPNFYRLMNDSNGKALLARLIASDDFLEPMKSAGFFGYTPPSLDDVRPMFRGTWIFRDPNAPRWPKDNKANKKDPPSLMVVQIDWTDDEEGMYEKMEPRFFQLKPGHSSPEEHLDIKMLELGESRAWQLSIESMSPIPKRLASPALRGFADGVTIKPNYQLQSNGIFAMWKNSSSLPLLNGRLDKVYSFGIQKTCYRVELIGMWYPGQAVPCWGINFRHGEWATHLAQLERLVVGRGAEWGDAIATFLPNDGLSSFDTAPKDETDLRRLQKFSLNMNNPETPRDGTRLVLDQLMRLSAVINRKA</sequence>
<gene>
    <name evidence="2" type="ORF">P280DRAFT_458889</name>
</gene>
<evidence type="ECO:0000259" key="1">
    <source>
        <dbReference type="Pfam" id="PF25482"/>
    </source>
</evidence>
<reference evidence="2" key="1">
    <citation type="journal article" date="2020" name="Stud. Mycol.">
        <title>101 Dothideomycetes genomes: a test case for predicting lifestyles and emergence of pathogens.</title>
        <authorList>
            <person name="Haridas S."/>
            <person name="Albert R."/>
            <person name="Binder M."/>
            <person name="Bloem J."/>
            <person name="Labutti K."/>
            <person name="Salamov A."/>
            <person name="Andreopoulos B."/>
            <person name="Baker S."/>
            <person name="Barry K."/>
            <person name="Bills G."/>
            <person name="Bluhm B."/>
            <person name="Cannon C."/>
            <person name="Castanera R."/>
            <person name="Culley D."/>
            <person name="Daum C."/>
            <person name="Ezra D."/>
            <person name="Gonzalez J."/>
            <person name="Henrissat B."/>
            <person name="Kuo A."/>
            <person name="Liang C."/>
            <person name="Lipzen A."/>
            <person name="Lutzoni F."/>
            <person name="Magnuson J."/>
            <person name="Mondo S."/>
            <person name="Nolan M."/>
            <person name="Ohm R."/>
            <person name="Pangilinan J."/>
            <person name="Park H.-J."/>
            <person name="Ramirez L."/>
            <person name="Alfaro M."/>
            <person name="Sun H."/>
            <person name="Tritt A."/>
            <person name="Yoshinaga Y."/>
            <person name="Zwiers L.-H."/>
            <person name="Turgeon B."/>
            <person name="Goodwin S."/>
            <person name="Spatafora J."/>
            <person name="Crous P."/>
            <person name="Grigoriev I."/>
        </authorList>
    </citation>
    <scope>NUCLEOTIDE SEQUENCE</scope>
    <source>
        <strain evidence="2">CBS 473.64</strain>
    </source>
</reference>
<dbReference type="AlphaFoldDB" id="A0A6A6RP57"/>
<name>A0A6A6RP57_9PLEO</name>
<dbReference type="EMBL" id="MU006795">
    <property type="protein sequence ID" value="KAF2637096.1"/>
    <property type="molecule type" value="Genomic_DNA"/>
</dbReference>
<dbReference type="Pfam" id="PF25482">
    <property type="entry name" value="DUF7905"/>
    <property type="match status" value="1"/>
</dbReference>
<accession>A0A6A6RP57</accession>
<evidence type="ECO:0000313" key="3">
    <source>
        <dbReference type="Proteomes" id="UP000799753"/>
    </source>
</evidence>
<feature type="domain" description="DUF7905" evidence="1">
    <location>
        <begin position="278"/>
        <end position="520"/>
    </location>
</feature>